<keyword evidence="3" id="KW-0732">Signal</keyword>
<sequence length="712" mass="71695">MPRATTTASALTALAVLGTVGTVGAAPAAVPAPGAGEAVVTVRTGGDRTGAQSVGPLAGVRLGLFAAAGDAAPVDPGWGVCVSDAAGDCSFTVPDTAPGGANAGRELTVRQLDGGVPAGWFANPVLRTGPGSGSGSVPSPYAFRTPALAAGNTYRSTADFMVSDDYKNLPTASGGVWQDSRDNPPLPARCGLDVALVLDLSASVGGELPFLKAAADRFTDALTGTPSRLAVFSFDQASPATSVSANHPELHPVSTPAGAAEFKSLYAGWTLGKGTNWDTALWSVAQAAPAYDAVVVLTDGNPTRFADDKQGDGSNTHFRDVENGIFSANSVKAKGSRLIALGVGKGVEGDSGLNLRALSGPTAYAEGGDLAAADYFQTKDFATAGQQLHDLALTHCDNSVTVVKQLVPAGTTGEDTTGAVNAPAGWTFTATGRTPGVGGLPEERTTTDDGTGSVVFQPELGELPSAALDISELQHEGYELVTKGGKNAVCVNLDTGQPVEVADTGSADRPGFALELPRLAAVSCTVYNRPAAAADLTVDKTWRIDGTTHPEGTQPAGFTATASLTGPDGAAASPQPWGTARTGYRVGDRATVDEQAQLADPSCRLTDRRITALNGSPVDLPLGSALTLDSAHTRAEVTNTVECDHRTPSPSPSTSPAGPTPPGPTPPGGGHLAATGGGGVAALLPAAGAAVLAGLALLAVRGRPVRRRRNGT</sequence>
<feature type="signal peptide" evidence="3">
    <location>
        <begin position="1"/>
        <end position="25"/>
    </location>
</feature>
<organism evidence="5 6">
    <name type="scientific">Kitasatospora phosalacinea</name>
    <dbReference type="NCBI Taxonomy" id="2065"/>
    <lineage>
        <taxon>Bacteria</taxon>
        <taxon>Bacillati</taxon>
        <taxon>Actinomycetota</taxon>
        <taxon>Actinomycetes</taxon>
        <taxon>Kitasatosporales</taxon>
        <taxon>Streptomycetaceae</taxon>
        <taxon>Kitasatospora</taxon>
    </lineage>
</organism>
<dbReference type="InterPro" id="IPR036465">
    <property type="entry name" value="vWFA_dom_sf"/>
</dbReference>
<keyword evidence="2" id="KW-0472">Membrane</keyword>
<reference evidence="5 6" key="1">
    <citation type="submission" date="2024-09" db="EMBL/GenBank/DDBJ databases">
        <title>The Natural Products Discovery Center: Release of the First 8490 Sequenced Strains for Exploring Actinobacteria Biosynthetic Diversity.</title>
        <authorList>
            <person name="Kalkreuter E."/>
            <person name="Kautsar S.A."/>
            <person name="Yang D."/>
            <person name="Bader C.D."/>
            <person name="Teijaro C.N."/>
            <person name="Fluegel L."/>
            <person name="Davis C.M."/>
            <person name="Simpson J.R."/>
            <person name="Lauterbach L."/>
            <person name="Steele A.D."/>
            <person name="Gui C."/>
            <person name="Meng S."/>
            <person name="Li G."/>
            <person name="Viehrig K."/>
            <person name="Ye F."/>
            <person name="Su P."/>
            <person name="Kiefer A.F."/>
            <person name="Nichols A."/>
            <person name="Cepeda A.J."/>
            <person name="Yan W."/>
            <person name="Fan B."/>
            <person name="Jiang Y."/>
            <person name="Adhikari A."/>
            <person name="Zheng C.-J."/>
            <person name="Schuster L."/>
            <person name="Cowan T.M."/>
            <person name="Smanski M.J."/>
            <person name="Chevrette M.G."/>
            <person name="De Carvalho L.P.S."/>
            <person name="Shen B."/>
        </authorList>
    </citation>
    <scope>NUCLEOTIDE SEQUENCE [LARGE SCALE GENOMIC DNA]</scope>
    <source>
        <strain evidence="5 6">NPDC058753</strain>
    </source>
</reference>
<feature type="compositionally biased region" description="Pro residues" evidence="1">
    <location>
        <begin position="649"/>
        <end position="667"/>
    </location>
</feature>
<keyword evidence="2" id="KW-0812">Transmembrane</keyword>
<evidence type="ECO:0000313" key="5">
    <source>
        <dbReference type="EMBL" id="MFE1355961.1"/>
    </source>
</evidence>
<dbReference type="EMBL" id="JBHYPX010000073">
    <property type="protein sequence ID" value="MFE1355961.1"/>
    <property type="molecule type" value="Genomic_DNA"/>
</dbReference>
<keyword evidence="2" id="KW-1133">Transmembrane helix</keyword>
<dbReference type="InterPro" id="IPR002035">
    <property type="entry name" value="VWF_A"/>
</dbReference>
<accession>A0ABW6GT67</accession>
<evidence type="ECO:0000256" key="2">
    <source>
        <dbReference type="SAM" id="Phobius"/>
    </source>
</evidence>
<feature type="transmembrane region" description="Helical" evidence="2">
    <location>
        <begin position="680"/>
        <end position="700"/>
    </location>
</feature>
<evidence type="ECO:0000256" key="1">
    <source>
        <dbReference type="SAM" id="MobiDB-lite"/>
    </source>
</evidence>
<feature type="domain" description="VWFA" evidence="4">
    <location>
        <begin position="193"/>
        <end position="406"/>
    </location>
</feature>
<gene>
    <name evidence="5" type="ORF">ACFW6T_28685</name>
</gene>
<feature type="chain" id="PRO_5046755450" evidence="3">
    <location>
        <begin position="26"/>
        <end position="712"/>
    </location>
</feature>
<evidence type="ECO:0000259" key="4">
    <source>
        <dbReference type="PROSITE" id="PS50234"/>
    </source>
</evidence>
<name>A0ABW6GT67_9ACTN</name>
<dbReference type="CDD" id="cd00198">
    <property type="entry name" value="vWFA"/>
    <property type="match status" value="1"/>
</dbReference>
<dbReference type="RefSeq" id="WP_380320907.1">
    <property type="nucleotide sequence ID" value="NZ_JBHYPW010000012.1"/>
</dbReference>
<proteinExistence type="predicted"/>
<feature type="region of interest" description="Disordered" evidence="1">
    <location>
        <begin position="640"/>
        <end position="678"/>
    </location>
</feature>
<protein>
    <submittedName>
        <fullName evidence="5">VWA domain-containing protein</fullName>
    </submittedName>
</protein>
<dbReference type="Proteomes" id="UP001599542">
    <property type="component" value="Unassembled WGS sequence"/>
</dbReference>
<keyword evidence="6" id="KW-1185">Reference proteome</keyword>
<feature type="region of interest" description="Disordered" evidence="1">
    <location>
        <begin position="430"/>
        <end position="450"/>
    </location>
</feature>
<dbReference type="PROSITE" id="PS50234">
    <property type="entry name" value="VWFA"/>
    <property type="match status" value="1"/>
</dbReference>
<comment type="caution">
    <text evidence="5">The sequence shown here is derived from an EMBL/GenBank/DDBJ whole genome shotgun (WGS) entry which is preliminary data.</text>
</comment>
<dbReference type="SUPFAM" id="SSF53300">
    <property type="entry name" value="vWA-like"/>
    <property type="match status" value="1"/>
</dbReference>
<feature type="compositionally biased region" description="Gly residues" evidence="1">
    <location>
        <begin position="668"/>
        <end position="678"/>
    </location>
</feature>
<evidence type="ECO:0000313" key="6">
    <source>
        <dbReference type="Proteomes" id="UP001599542"/>
    </source>
</evidence>
<evidence type="ECO:0000256" key="3">
    <source>
        <dbReference type="SAM" id="SignalP"/>
    </source>
</evidence>
<dbReference type="Gene3D" id="3.40.50.410">
    <property type="entry name" value="von Willebrand factor, type A domain"/>
    <property type="match status" value="1"/>
</dbReference>